<feature type="non-terminal residue" evidence="7">
    <location>
        <position position="389"/>
    </location>
</feature>
<feature type="compositionally biased region" description="Pro residues" evidence="5">
    <location>
        <begin position="43"/>
        <end position="56"/>
    </location>
</feature>
<feature type="compositionally biased region" description="Polar residues" evidence="5">
    <location>
        <begin position="141"/>
        <end position="154"/>
    </location>
</feature>
<dbReference type="AlphaFoldDB" id="A0A4V1IPZ2"/>
<evidence type="ECO:0000256" key="3">
    <source>
        <dbReference type="ARBA" id="ARBA00023212"/>
    </source>
</evidence>
<evidence type="ECO:0000256" key="1">
    <source>
        <dbReference type="ARBA" id="ARBA00004114"/>
    </source>
</evidence>
<comment type="subcellular location">
    <subcellularLocation>
        <location evidence="1">Cytoplasm</location>
        <location evidence="1">Cytoskeleton</location>
        <location evidence="1">Microtubule organizing center</location>
        <location evidence="1">Centrosome</location>
        <location evidence="1">Centriole</location>
    </subcellularLocation>
</comment>
<evidence type="ECO:0000313" key="7">
    <source>
        <dbReference type="EMBL" id="RKO84747.1"/>
    </source>
</evidence>
<evidence type="ECO:0000313" key="8">
    <source>
        <dbReference type="Proteomes" id="UP000269721"/>
    </source>
</evidence>
<feature type="compositionally biased region" description="Basic and acidic residues" evidence="5">
    <location>
        <begin position="201"/>
        <end position="225"/>
    </location>
</feature>
<dbReference type="EMBL" id="KZ999772">
    <property type="protein sequence ID" value="RKO84747.1"/>
    <property type="molecule type" value="Genomic_DNA"/>
</dbReference>
<feature type="compositionally biased region" description="Basic and acidic residues" evidence="5">
    <location>
        <begin position="183"/>
        <end position="193"/>
    </location>
</feature>
<evidence type="ECO:0000256" key="5">
    <source>
        <dbReference type="SAM" id="MobiDB-lite"/>
    </source>
</evidence>
<feature type="domain" description="Protein phosphatase 1 regulatory subunit 35 C-terminal" evidence="6">
    <location>
        <begin position="263"/>
        <end position="328"/>
    </location>
</feature>
<dbReference type="OrthoDB" id="2149772at2759"/>
<dbReference type="Pfam" id="PF15503">
    <property type="entry name" value="PPP1R35_C"/>
    <property type="match status" value="1"/>
</dbReference>
<evidence type="ECO:0000256" key="4">
    <source>
        <dbReference type="ARBA" id="ARBA00029452"/>
    </source>
</evidence>
<evidence type="ECO:0000259" key="6">
    <source>
        <dbReference type="Pfam" id="PF15503"/>
    </source>
</evidence>
<dbReference type="InterPro" id="IPR029135">
    <property type="entry name" value="PPP1R35_C"/>
</dbReference>
<keyword evidence="2" id="KW-0963">Cytoplasm</keyword>
<reference evidence="8" key="1">
    <citation type="journal article" date="2018" name="Nat. Microbiol.">
        <title>Leveraging single-cell genomics to expand the fungal tree of life.</title>
        <authorList>
            <person name="Ahrendt S.R."/>
            <person name="Quandt C.A."/>
            <person name="Ciobanu D."/>
            <person name="Clum A."/>
            <person name="Salamov A."/>
            <person name="Andreopoulos B."/>
            <person name="Cheng J.F."/>
            <person name="Woyke T."/>
            <person name="Pelin A."/>
            <person name="Henrissat B."/>
            <person name="Reynolds N.K."/>
            <person name="Benny G.L."/>
            <person name="Smith M.E."/>
            <person name="James T.Y."/>
            <person name="Grigoriev I.V."/>
        </authorList>
    </citation>
    <scope>NUCLEOTIDE SEQUENCE [LARGE SCALE GENOMIC DNA]</scope>
</reference>
<name>A0A4V1IPZ2_9FUNG</name>
<accession>A0A4V1IPZ2</accession>
<feature type="region of interest" description="Disordered" evidence="5">
    <location>
        <begin position="1"/>
        <end position="239"/>
    </location>
</feature>
<protein>
    <recommendedName>
        <fullName evidence="6">Protein phosphatase 1 regulatory subunit 35 C-terminal domain-containing protein</fullName>
    </recommendedName>
</protein>
<dbReference type="Proteomes" id="UP000269721">
    <property type="component" value="Unassembled WGS sequence"/>
</dbReference>
<gene>
    <name evidence="7" type="ORF">BDK51DRAFT_27142</name>
</gene>
<organism evidence="7 8">
    <name type="scientific">Blyttiomyces helicus</name>
    <dbReference type="NCBI Taxonomy" id="388810"/>
    <lineage>
        <taxon>Eukaryota</taxon>
        <taxon>Fungi</taxon>
        <taxon>Fungi incertae sedis</taxon>
        <taxon>Chytridiomycota</taxon>
        <taxon>Chytridiomycota incertae sedis</taxon>
        <taxon>Chytridiomycetes</taxon>
        <taxon>Chytridiomycetes incertae sedis</taxon>
        <taxon>Blyttiomyces</taxon>
    </lineage>
</organism>
<feature type="region of interest" description="Disordered" evidence="5">
    <location>
        <begin position="325"/>
        <end position="389"/>
    </location>
</feature>
<sequence>MAATFPFVPPSISAKPARLGHRPPSTFDRVQPRSAAAEDHLPHPPPPSPAPYPELQPDPYDSSFEVLSASESPPNRPTPSSPDSVAWNERSPRSTVRVQRHALPPPKAGRVEPASNLDASDDASVELVPSSPPVPAPHPSQTLVGTHTGATAGSSERHDLAGGESRRSQCRARKTGGVAGSGRAERRTAREPEGDAGPRQPDPRRIVDPRLRGRLGVEPEFDPRTMRAPPHAPKKPRDTAQPAFVNTALSALPVPSPVSLDRPAPHSSKLIEKQIESVKSARFDPVHAMAALLVNDRDAVRQLQDRVTSKALNVGRNVAQYSNLVSLDPAPDGKRPAPHRSRGGIPGPSEEPTALSTDTVPPRKMLPRARKSVSQSWLANLGDKPDYDS</sequence>
<feature type="compositionally biased region" description="Basic and acidic residues" evidence="5">
    <location>
        <begin position="155"/>
        <end position="167"/>
    </location>
</feature>
<proteinExistence type="inferred from homology"/>
<evidence type="ECO:0000256" key="2">
    <source>
        <dbReference type="ARBA" id="ARBA00022490"/>
    </source>
</evidence>
<keyword evidence="8" id="KW-1185">Reference proteome</keyword>
<dbReference type="GO" id="GO:0005814">
    <property type="term" value="C:centriole"/>
    <property type="evidence" value="ECO:0007669"/>
    <property type="project" value="UniProtKB-SubCell"/>
</dbReference>
<keyword evidence="3" id="KW-0206">Cytoskeleton</keyword>
<comment type="similarity">
    <text evidence="4">Belongs to the PPP1R35 family.</text>
</comment>